<protein>
    <submittedName>
        <fullName evidence="1">Uncharacterized protein</fullName>
    </submittedName>
</protein>
<proteinExistence type="predicted"/>
<dbReference type="RefSeq" id="WP_209995186.1">
    <property type="nucleotide sequence ID" value="NZ_BAAAJY010000008.1"/>
</dbReference>
<dbReference type="EMBL" id="JAGIOF010000001">
    <property type="protein sequence ID" value="MBP2384541.1"/>
    <property type="molecule type" value="Genomic_DNA"/>
</dbReference>
<reference evidence="1 2" key="1">
    <citation type="submission" date="2021-03" db="EMBL/GenBank/DDBJ databases">
        <title>Sequencing the genomes of 1000 actinobacteria strains.</title>
        <authorList>
            <person name="Klenk H.-P."/>
        </authorList>
    </citation>
    <scope>NUCLEOTIDE SEQUENCE [LARGE SCALE GENOMIC DNA]</scope>
    <source>
        <strain evidence="1 2">DSM 15797</strain>
    </source>
</reference>
<gene>
    <name evidence="1" type="ORF">JOF47_000052</name>
</gene>
<evidence type="ECO:0000313" key="2">
    <source>
        <dbReference type="Proteomes" id="UP001296993"/>
    </source>
</evidence>
<name>A0ABS4X864_9MICC</name>
<sequence length="66" mass="6748">MTAPANGENAASNIRNLAPDISADPSVRLDAAQFRSAGNGAVGFLVIYIDTSEGIPGQLITPSGLY</sequence>
<comment type="caution">
    <text evidence="1">The sequence shown here is derived from an EMBL/GenBank/DDBJ whole genome shotgun (WGS) entry which is preliminary data.</text>
</comment>
<organism evidence="1 2">
    <name type="scientific">Paeniglutamicibacter kerguelensis</name>
    <dbReference type="NCBI Taxonomy" id="254788"/>
    <lineage>
        <taxon>Bacteria</taxon>
        <taxon>Bacillati</taxon>
        <taxon>Actinomycetota</taxon>
        <taxon>Actinomycetes</taxon>
        <taxon>Micrococcales</taxon>
        <taxon>Micrococcaceae</taxon>
        <taxon>Paeniglutamicibacter</taxon>
    </lineage>
</organism>
<evidence type="ECO:0000313" key="1">
    <source>
        <dbReference type="EMBL" id="MBP2384541.1"/>
    </source>
</evidence>
<accession>A0ABS4X864</accession>
<dbReference type="Proteomes" id="UP001296993">
    <property type="component" value="Unassembled WGS sequence"/>
</dbReference>
<keyword evidence="2" id="KW-1185">Reference proteome</keyword>